<evidence type="ECO:0000313" key="2">
    <source>
        <dbReference type="Proteomes" id="UP000002653"/>
    </source>
</evidence>
<dbReference type="Proteomes" id="UP000002653">
    <property type="component" value="Segment"/>
</dbReference>
<dbReference type="KEGG" id="vg:14297487"/>
<name>G4W994_9CAUD</name>
<sequence length="132" mass="15056">MRLVRECQRVIQEARPVWWAIENPATGSLRDFLGPPAMTYQPWEFGSPWTKSTALWGTFVVPKKIYTDWEAVPKLGLYARPGRKKPNLAFLHKSALALIPEFWWAAAYIRTDADLRSMCSQGFAQAFKAANP</sequence>
<organism evidence="1 2">
    <name type="scientific">Tetrasphaera phage TJE1</name>
    <dbReference type="NCBI Taxonomy" id="981335"/>
    <lineage>
        <taxon>Viruses</taxon>
        <taxon>Duplodnaviria</taxon>
        <taxon>Heunggongvirae</taxon>
        <taxon>Uroviricota</taxon>
        <taxon>Caudoviricetes</taxon>
        <taxon>Tijeunavirus</taxon>
        <taxon>Tijeunavirus TJE1</taxon>
    </lineage>
</organism>
<dbReference type="EMBL" id="HQ225832">
    <property type="protein sequence ID" value="ADX42582.1"/>
    <property type="molecule type" value="Genomic_DNA"/>
</dbReference>
<keyword evidence="2" id="KW-1185">Reference proteome</keyword>
<accession>G4W994</accession>
<dbReference type="GeneID" id="14297487"/>
<proteinExistence type="predicted"/>
<dbReference type="RefSeq" id="YP_007237974.1">
    <property type="nucleotide sequence ID" value="NC_019930.1"/>
</dbReference>
<protein>
    <submittedName>
        <fullName evidence="1">Uncharacterized protein</fullName>
    </submittedName>
</protein>
<reference evidence="1 2" key="1">
    <citation type="journal article" date="2012" name="Virus Genes">
        <title>Isolation and complete genome sequence of a bacteriophage lysing Tetrasphaera jenkinsii, a filamentous bacteria responsible for bulking in activated sludge.</title>
        <authorList>
            <person name="Petrovski S."/>
            <person name="Tillett D."/>
            <person name="Seviour R.J."/>
        </authorList>
    </citation>
    <scope>NUCLEOTIDE SEQUENCE [LARGE SCALE GENOMIC DNA]</scope>
</reference>
<evidence type="ECO:0000313" key="1">
    <source>
        <dbReference type="EMBL" id="ADX42582.1"/>
    </source>
</evidence>